<dbReference type="PANTHER" id="PTHR34040">
    <property type="entry name" value="FLAGELLAR BIOSYNTHETIC PROTEIN FLIQ"/>
    <property type="match status" value="1"/>
</dbReference>
<evidence type="ECO:0000256" key="7">
    <source>
        <dbReference type="ARBA" id="ARBA00023136"/>
    </source>
</evidence>
<comment type="subcellular location">
    <subcellularLocation>
        <location evidence="1">Cell membrane</location>
        <topology evidence="1">Multi-pass membrane protein</topology>
    </subcellularLocation>
</comment>
<evidence type="ECO:0000256" key="8">
    <source>
        <dbReference type="SAM" id="Phobius"/>
    </source>
</evidence>
<dbReference type="InterPro" id="IPR002191">
    <property type="entry name" value="Bac_export_3"/>
</dbReference>
<evidence type="ECO:0000256" key="3">
    <source>
        <dbReference type="ARBA" id="ARBA00022475"/>
    </source>
</evidence>
<dbReference type="GO" id="GO:0005886">
    <property type="term" value="C:plasma membrane"/>
    <property type="evidence" value="ECO:0007669"/>
    <property type="project" value="UniProtKB-SubCell"/>
</dbReference>
<dbReference type="NCBIfam" id="TIGR01403">
    <property type="entry name" value="fliQ_rel_III"/>
    <property type="match status" value="1"/>
</dbReference>
<dbReference type="Proteomes" id="UP000283255">
    <property type="component" value="Unassembled WGS sequence"/>
</dbReference>
<name>A0A418YE02_9GAMM</name>
<keyword evidence="6" id="KW-0843">Virulence</keyword>
<reference evidence="9 10" key="1">
    <citation type="submission" date="2018-09" db="EMBL/GenBank/DDBJ databases">
        <authorList>
            <person name="Wang F."/>
        </authorList>
    </citation>
    <scope>NUCLEOTIDE SEQUENCE [LARGE SCALE GENOMIC DNA]</scope>
    <source>
        <strain evidence="9 10">PLHSC7-2</strain>
    </source>
</reference>
<keyword evidence="3" id="KW-1003">Cell membrane</keyword>
<evidence type="ECO:0000256" key="5">
    <source>
        <dbReference type="ARBA" id="ARBA00022989"/>
    </source>
</evidence>
<dbReference type="EMBL" id="QZCH01000014">
    <property type="protein sequence ID" value="RJG42793.1"/>
    <property type="molecule type" value="Genomic_DNA"/>
</dbReference>
<evidence type="ECO:0000256" key="6">
    <source>
        <dbReference type="ARBA" id="ARBA00023026"/>
    </source>
</evidence>
<evidence type="ECO:0000313" key="9">
    <source>
        <dbReference type="EMBL" id="RJG42793.1"/>
    </source>
</evidence>
<evidence type="ECO:0000256" key="2">
    <source>
        <dbReference type="ARBA" id="ARBA00006156"/>
    </source>
</evidence>
<evidence type="ECO:0000256" key="1">
    <source>
        <dbReference type="ARBA" id="ARBA00004651"/>
    </source>
</evidence>
<dbReference type="AlphaFoldDB" id="A0A418YE02"/>
<dbReference type="GO" id="GO:0009306">
    <property type="term" value="P:protein secretion"/>
    <property type="evidence" value="ECO:0007669"/>
    <property type="project" value="InterPro"/>
</dbReference>
<dbReference type="RefSeq" id="WP_119910994.1">
    <property type="nucleotide sequence ID" value="NZ_QZCH01000014.1"/>
</dbReference>
<comment type="similarity">
    <text evidence="2">Belongs to the FliQ/MopD/SpaQ family.</text>
</comment>
<comment type="caution">
    <text evidence="9">The sequence shown here is derived from an EMBL/GenBank/DDBJ whole genome shotgun (WGS) entry which is preliminary data.</text>
</comment>
<organism evidence="9 10">
    <name type="scientific">Motilimonas pumila</name>
    <dbReference type="NCBI Taxonomy" id="2303987"/>
    <lineage>
        <taxon>Bacteria</taxon>
        <taxon>Pseudomonadati</taxon>
        <taxon>Pseudomonadota</taxon>
        <taxon>Gammaproteobacteria</taxon>
        <taxon>Alteromonadales</taxon>
        <taxon>Alteromonadales genera incertae sedis</taxon>
        <taxon>Motilimonas</taxon>
    </lineage>
</organism>
<dbReference type="PANTHER" id="PTHR34040:SF7">
    <property type="entry name" value="SURFACE PRESENTATION OF ANTIGENS PROTEIN SPAQ"/>
    <property type="match status" value="1"/>
</dbReference>
<feature type="transmembrane region" description="Helical" evidence="8">
    <location>
        <begin position="13"/>
        <end position="37"/>
    </location>
</feature>
<gene>
    <name evidence="9" type="ORF">D1Z90_11935</name>
</gene>
<proteinExistence type="inferred from homology"/>
<dbReference type="PRINTS" id="PR00952">
    <property type="entry name" value="TYPE3IMQPROT"/>
</dbReference>
<reference evidence="9 10" key="2">
    <citation type="submission" date="2019-01" db="EMBL/GenBank/DDBJ databases">
        <title>Motilimonas pumilus sp. nov., isolated from the gut of sea cucumber (Apostichopus japonicus).</title>
        <authorList>
            <person name="Wang F.-Q."/>
            <person name="Ren L.-H."/>
            <person name="Lin Y.-W."/>
            <person name="Sun G.-H."/>
            <person name="Du Z.-J."/>
            <person name="Zhao J.-X."/>
            <person name="Liu X.-J."/>
            <person name="Liu L.-J."/>
        </authorList>
    </citation>
    <scope>NUCLEOTIDE SEQUENCE [LARGE SCALE GENOMIC DNA]</scope>
    <source>
        <strain evidence="9 10">PLHSC7-2</strain>
    </source>
</reference>
<feature type="transmembrane region" description="Helical" evidence="8">
    <location>
        <begin position="49"/>
        <end position="69"/>
    </location>
</feature>
<protein>
    <submittedName>
        <fullName evidence="9">EscS/YscS/HrcS family type III secretion system export apparatus protein</fullName>
    </submittedName>
</protein>
<keyword evidence="7 8" id="KW-0472">Membrane</keyword>
<dbReference type="OrthoDB" id="9806440at2"/>
<accession>A0A418YE02</accession>
<sequence length="87" mass="9504">MSDNELIQHAIDAMMLVLVLSLPPIIAASFVGTLVSLIQALTQVQEQTLSFVLKLVAVIITILITTQWMGTELLQLGDNIFNAIAQR</sequence>
<dbReference type="Pfam" id="PF01313">
    <property type="entry name" value="Bac_export_3"/>
    <property type="match status" value="1"/>
</dbReference>
<keyword evidence="10" id="KW-1185">Reference proteome</keyword>
<dbReference type="InterPro" id="IPR006306">
    <property type="entry name" value="T3SS_HrpO"/>
</dbReference>
<keyword evidence="4 8" id="KW-0812">Transmembrane</keyword>
<keyword evidence="5 8" id="KW-1133">Transmembrane helix</keyword>
<evidence type="ECO:0000313" key="10">
    <source>
        <dbReference type="Proteomes" id="UP000283255"/>
    </source>
</evidence>
<evidence type="ECO:0000256" key="4">
    <source>
        <dbReference type="ARBA" id="ARBA00022692"/>
    </source>
</evidence>
<dbReference type="PIRSF" id="PIRSF004669">
    <property type="entry name" value="FliQ"/>
    <property type="match status" value="1"/>
</dbReference>